<accession>A0A540R991</accession>
<dbReference type="InterPro" id="IPR005913">
    <property type="entry name" value="dTDP_dehydrorham_reduct"/>
</dbReference>
<evidence type="ECO:0000256" key="1">
    <source>
        <dbReference type="ARBA" id="ARBA00010154"/>
    </source>
</evidence>
<dbReference type="InterPro" id="IPR000888">
    <property type="entry name" value="RmlC-like"/>
</dbReference>
<gene>
    <name evidence="7" type="primary">rfbD</name>
    <name evidence="7" type="ORF">EJK80_01620</name>
</gene>
<dbReference type="PANTHER" id="PTHR10491:SF4">
    <property type="entry name" value="METHIONINE ADENOSYLTRANSFERASE 2 SUBUNIT BETA"/>
    <property type="match status" value="1"/>
</dbReference>
<dbReference type="STRING" id="1686286.GCA_900092335_00541"/>
<dbReference type="Gene3D" id="3.40.50.720">
    <property type="entry name" value="NAD(P)-binding Rossmann-like Domain"/>
    <property type="match status" value="1"/>
</dbReference>
<dbReference type="GO" id="GO:0019305">
    <property type="term" value="P:dTDP-rhamnose biosynthetic process"/>
    <property type="evidence" value="ECO:0007669"/>
    <property type="project" value="UniProtKB-UniPathway"/>
</dbReference>
<dbReference type="NCBIfam" id="TIGR01214">
    <property type="entry name" value="rmlD"/>
    <property type="match status" value="1"/>
</dbReference>
<dbReference type="CDD" id="cd00438">
    <property type="entry name" value="cupin_RmlC"/>
    <property type="match status" value="1"/>
</dbReference>
<comment type="pathway">
    <text evidence="5">Carbohydrate biosynthesis; dTDP-L-rhamnose biosynthesis.</text>
</comment>
<evidence type="ECO:0000259" key="6">
    <source>
        <dbReference type="Pfam" id="PF04321"/>
    </source>
</evidence>
<keyword evidence="8" id="KW-1185">Reference proteome</keyword>
<evidence type="ECO:0000256" key="5">
    <source>
        <dbReference type="RuleBase" id="RU364082"/>
    </source>
</evidence>
<reference evidence="7 8" key="1">
    <citation type="submission" date="2019-06" db="EMBL/GenBank/DDBJ databases">
        <title>Draft genome of C. phoceense Strain 272.</title>
        <authorList>
            <person name="Pacheco L.G.C."/>
            <person name="Barberis C.M."/>
            <person name="Almuzara M.N."/>
            <person name="Traglia G.M."/>
            <person name="Santos C.S."/>
            <person name="Rocha D.J.P.G."/>
            <person name="Aguiar E.R.G.R."/>
            <person name="Vay C.A."/>
        </authorList>
    </citation>
    <scope>NUCLEOTIDE SEQUENCE [LARGE SCALE GENOMIC DNA]</scope>
    <source>
        <strain evidence="7 8">272</strain>
    </source>
</reference>
<dbReference type="PANTHER" id="PTHR10491">
    <property type="entry name" value="DTDP-4-DEHYDRORHAMNOSE REDUCTASE"/>
    <property type="match status" value="1"/>
</dbReference>
<dbReference type="Pfam" id="PF00908">
    <property type="entry name" value="dTDP_sugar_isom"/>
    <property type="match status" value="1"/>
</dbReference>
<evidence type="ECO:0000313" key="7">
    <source>
        <dbReference type="EMBL" id="TQE44311.1"/>
    </source>
</evidence>
<evidence type="ECO:0000256" key="3">
    <source>
        <dbReference type="PIRSR" id="PIRSR600888-1"/>
    </source>
</evidence>
<feature type="site" description="Participates in a stacking interaction with the thymidine ring of dTDP-4-oxo-6-deoxyglucose" evidence="4">
    <location>
        <position position="133"/>
    </location>
</feature>
<evidence type="ECO:0000313" key="8">
    <source>
        <dbReference type="Proteomes" id="UP000318080"/>
    </source>
</evidence>
<feature type="active site" description="Proton acceptor" evidence="3">
    <location>
        <position position="63"/>
    </location>
</feature>
<evidence type="ECO:0000256" key="4">
    <source>
        <dbReference type="PIRSR" id="PIRSR600888-3"/>
    </source>
</evidence>
<keyword evidence="5 7" id="KW-0560">Oxidoreductase</keyword>
<dbReference type="RefSeq" id="WP_141628505.1">
    <property type="nucleotide sequence ID" value="NZ_VHIR01000002.1"/>
</dbReference>
<dbReference type="SUPFAM" id="SSF51735">
    <property type="entry name" value="NAD(P)-binding Rossmann-fold domains"/>
    <property type="match status" value="1"/>
</dbReference>
<dbReference type="AlphaFoldDB" id="A0A540R991"/>
<dbReference type="EMBL" id="VHIR01000002">
    <property type="protein sequence ID" value="TQE44311.1"/>
    <property type="molecule type" value="Genomic_DNA"/>
</dbReference>
<dbReference type="InterPro" id="IPR011051">
    <property type="entry name" value="RmlC_Cupin_sf"/>
</dbReference>
<name>A0A540R991_9CORY</name>
<comment type="similarity">
    <text evidence="2 5">Belongs to the dTDP-4-dehydrorhamnose reductase family.</text>
</comment>
<protein>
    <recommendedName>
        <fullName evidence="5">dTDP-4-dehydrorhamnose reductase</fullName>
        <ecNumber evidence="5">1.1.1.133</ecNumber>
    </recommendedName>
</protein>
<comment type="function">
    <text evidence="5">Catalyzes the reduction of dTDP-6-deoxy-L-lyxo-4-hexulose to yield dTDP-L-rhamnose.</text>
</comment>
<comment type="similarity">
    <text evidence="1">Belongs to the dTDP-4-dehydrorhamnose 3,5-epimerase family.</text>
</comment>
<dbReference type="GO" id="GO:0008831">
    <property type="term" value="F:dTDP-4-dehydrorhamnose reductase activity"/>
    <property type="evidence" value="ECO:0007669"/>
    <property type="project" value="UniProtKB-EC"/>
</dbReference>
<dbReference type="SUPFAM" id="SSF51182">
    <property type="entry name" value="RmlC-like cupins"/>
    <property type="match status" value="1"/>
</dbReference>
<organism evidence="7 8">
    <name type="scientific">Corynebacterium phoceense</name>
    <dbReference type="NCBI Taxonomy" id="1686286"/>
    <lineage>
        <taxon>Bacteria</taxon>
        <taxon>Bacillati</taxon>
        <taxon>Actinomycetota</taxon>
        <taxon>Actinomycetes</taxon>
        <taxon>Mycobacteriales</taxon>
        <taxon>Corynebacteriaceae</taxon>
        <taxon>Corynebacterium</taxon>
    </lineage>
</organism>
<dbReference type="InterPro" id="IPR029903">
    <property type="entry name" value="RmlD-like-bd"/>
</dbReference>
<dbReference type="InterPro" id="IPR014710">
    <property type="entry name" value="RmlC-like_jellyroll"/>
</dbReference>
<proteinExistence type="inferred from homology"/>
<keyword evidence="5" id="KW-0521">NADP</keyword>
<dbReference type="GO" id="GO:0008830">
    <property type="term" value="F:dTDP-4-dehydrorhamnose 3,5-epimerase activity"/>
    <property type="evidence" value="ECO:0007669"/>
    <property type="project" value="InterPro"/>
</dbReference>
<dbReference type="CDD" id="cd05254">
    <property type="entry name" value="dTDP_HR_like_SDR_e"/>
    <property type="match status" value="1"/>
</dbReference>
<feature type="active site" description="Proton donor" evidence="3">
    <location>
        <position position="127"/>
    </location>
</feature>
<evidence type="ECO:0000256" key="2">
    <source>
        <dbReference type="ARBA" id="ARBA00010944"/>
    </source>
</evidence>
<sequence length="457" mass="49521">MHIENTTIDGLLLVRLDVHGDNRGWFKENWQREKMVAAGLPDFKPVQNNVSLSAKKGATRGLHAEPWEKFISVTTGRAFCAWCDLREGSETYGQLVTAEVGPDTAVFVPRGVANGFQALEDDTAYTYLVTAHWSPDARYAAVNLDMVDWPLEPTEISEKDLAHPQLADAPSMAPRRILVTGANGQLGRALRPLLPNAEFVTHAEFDITDDSAYAARDWEQYSAIINCAAYNDVNGAETDRAGAWAVNALAPGKLARVAADHNLTLVHVSTDYVFDGSHEVHTEDEIPSPLSAYGASKAAGEAAASASPKHYIVRTSWVFGDGNNFIKTMANLARRGVEPAVIHDQKGRPTFAEDLAKGITHLLRVGPDAAPYGIYNLSSEGDAVGRDEMAMATFIGLGHDPSEVTPVSTEQYAEIAGPEAPRPAHSTFDLSKIEATGFTPMNWRAALALYLALLPED</sequence>
<dbReference type="EC" id="1.1.1.133" evidence="5"/>
<comment type="caution">
    <text evidence="7">The sequence shown here is derived from an EMBL/GenBank/DDBJ whole genome shotgun (WGS) entry which is preliminary data.</text>
</comment>
<dbReference type="Proteomes" id="UP000318080">
    <property type="component" value="Unassembled WGS sequence"/>
</dbReference>
<dbReference type="GO" id="GO:0005829">
    <property type="term" value="C:cytosol"/>
    <property type="evidence" value="ECO:0007669"/>
    <property type="project" value="TreeGrafter"/>
</dbReference>
<dbReference type="Gene3D" id="2.60.120.10">
    <property type="entry name" value="Jelly Rolls"/>
    <property type="match status" value="1"/>
</dbReference>
<dbReference type="UniPathway" id="UPA00124"/>
<feature type="domain" description="RmlD-like substrate binding" evidence="6">
    <location>
        <begin position="176"/>
        <end position="452"/>
    </location>
</feature>
<dbReference type="Gene3D" id="3.90.25.10">
    <property type="entry name" value="UDP-galactose 4-epimerase, domain 1"/>
    <property type="match status" value="1"/>
</dbReference>
<dbReference type="Pfam" id="PF04321">
    <property type="entry name" value="RmlD_sub_bind"/>
    <property type="match status" value="1"/>
</dbReference>
<dbReference type="InterPro" id="IPR036291">
    <property type="entry name" value="NAD(P)-bd_dom_sf"/>
</dbReference>